<accession>W0FKS2</accession>
<dbReference type="AlphaFoldDB" id="W0FKS2"/>
<organism evidence="2">
    <name type="scientific">uncultured bacterium Contig643</name>
    <dbReference type="NCBI Taxonomy" id="1393602"/>
    <lineage>
        <taxon>Bacteria</taxon>
        <taxon>environmental samples</taxon>
    </lineage>
</organism>
<keyword evidence="1" id="KW-1133">Transmembrane helix</keyword>
<protein>
    <submittedName>
        <fullName evidence="2">Uncharacterized protein</fullName>
    </submittedName>
</protein>
<keyword evidence="1" id="KW-0812">Transmembrane</keyword>
<proteinExistence type="predicted"/>
<dbReference type="EMBL" id="KC246783">
    <property type="protein sequence ID" value="AHF24054.1"/>
    <property type="molecule type" value="Genomic_DNA"/>
</dbReference>
<name>W0FKS2_9BACT</name>
<keyword evidence="1" id="KW-0472">Membrane</keyword>
<sequence>MSDNEIREILIQRKREEKRIEMMQRREDIKETVGGIIAWTCWAALGYMMFLGAYMIG</sequence>
<feature type="transmembrane region" description="Helical" evidence="1">
    <location>
        <begin position="32"/>
        <end position="56"/>
    </location>
</feature>
<evidence type="ECO:0000313" key="2">
    <source>
        <dbReference type="EMBL" id="AHF24054.1"/>
    </source>
</evidence>
<reference evidence="2" key="1">
    <citation type="journal article" date="2013" name="PLoS ONE">
        <title>Metagenomic insights into the carbohydrate-active enzymes carried by the microorganisms adhering to solid digesta in the rumen of cows.</title>
        <authorList>
            <person name="Wang L."/>
            <person name="Hatem A."/>
            <person name="Catalyurek U.V."/>
            <person name="Morrison M."/>
            <person name="Yu Z."/>
        </authorList>
    </citation>
    <scope>NUCLEOTIDE SEQUENCE</scope>
</reference>
<evidence type="ECO:0000256" key="1">
    <source>
        <dbReference type="SAM" id="Phobius"/>
    </source>
</evidence>